<dbReference type="Proteomes" id="UP000572863">
    <property type="component" value="Unassembled WGS sequence"/>
</dbReference>
<dbReference type="RefSeq" id="WP_177059497.1">
    <property type="nucleotide sequence ID" value="NZ_JACARY010000019.1"/>
</dbReference>
<protein>
    <submittedName>
        <fullName evidence="1">Uncharacterized protein</fullName>
    </submittedName>
</protein>
<reference evidence="1 2" key="1">
    <citation type="submission" date="2020-04" db="EMBL/GenBank/DDBJ databases">
        <title>Molecular characterization of pseudomonads from Agaricus bisporus reveal novel blotch 2 pathogens in Western Europe.</title>
        <authorList>
            <person name="Taparia T."/>
            <person name="Krijger M."/>
            <person name="Haynes E."/>
            <person name="Elpinstone J.G."/>
            <person name="Noble R."/>
            <person name="Van Der Wolf J."/>
        </authorList>
    </citation>
    <scope>NUCLEOTIDE SEQUENCE [LARGE SCALE GENOMIC DNA]</scope>
    <source>
        <strain evidence="1 2">P7774</strain>
    </source>
</reference>
<dbReference type="EMBL" id="JACARY010000019">
    <property type="protein sequence ID" value="NWD94995.1"/>
    <property type="molecule type" value="Genomic_DNA"/>
</dbReference>
<proteinExistence type="predicted"/>
<evidence type="ECO:0000313" key="1">
    <source>
        <dbReference type="EMBL" id="NWD94995.1"/>
    </source>
</evidence>
<keyword evidence="2" id="KW-1185">Reference proteome</keyword>
<accession>A0ABX2QUJ8</accession>
<comment type="caution">
    <text evidence="1">The sequence shown here is derived from an EMBL/GenBank/DDBJ whole genome shotgun (WGS) entry which is preliminary data.</text>
</comment>
<gene>
    <name evidence="1" type="ORF">HX871_11245</name>
</gene>
<evidence type="ECO:0000313" key="2">
    <source>
        <dbReference type="Proteomes" id="UP000572863"/>
    </source>
</evidence>
<name>A0ABX2QUJ8_9PSED</name>
<sequence length="129" mass="14572">MTSRICQAVSTPMRPPLSWSETWERADKGLIMCWEVGRALAAKQPDLAQACLNNELPALGWKGGVSRSLKKREKFGSLSYLAQWQGIRGEDLDIDPTQDVIKTCSRTHMIVTFTPDKTKYINQTIETEE</sequence>
<organism evidence="1 2">
    <name type="scientific">Pseudomonas reactans</name>
    <dbReference type="NCBI Taxonomy" id="117680"/>
    <lineage>
        <taxon>Bacteria</taxon>
        <taxon>Pseudomonadati</taxon>
        <taxon>Pseudomonadota</taxon>
        <taxon>Gammaproteobacteria</taxon>
        <taxon>Pseudomonadales</taxon>
        <taxon>Pseudomonadaceae</taxon>
        <taxon>Pseudomonas</taxon>
    </lineage>
</organism>